<evidence type="ECO:0000256" key="5">
    <source>
        <dbReference type="SAM" id="MobiDB-lite"/>
    </source>
</evidence>
<evidence type="ECO:0000313" key="7">
    <source>
        <dbReference type="WBParaSite" id="maker-uti_cns_0015437-snap-gene-0.1-mRNA-1"/>
    </source>
</evidence>
<evidence type="ECO:0000256" key="3">
    <source>
        <dbReference type="ARBA" id="ARBA00038386"/>
    </source>
</evidence>
<keyword evidence="4" id="KW-0040">ANK repeat</keyword>
<dbReference type="GO" id="GO:0019208">
    <property type="term" value="F:phosphatase regulator activity"/>
    <property type="evidence" value="ECO:0007669"/>
    <property type="project" value="TreeGrafter"/>
</dbReference>
<proteinExistence type="inferred from homology"/>
<feature type="compositionally biased region" description="Polar residues" evidence="5">
    <location>
        <begin position="1"/>
        <end position="10"/>
    </location>
</feature>
<comment type="similarity">
    <text evidence="3">Belongs to the NRARP family.</text>
</comment>
<dbReference type="Pfam" id="PF12796">
    <property type="entry name" value="Ank_2"/>
    <property type="match status" value="1"/>
</dbReference>
<dbReference type="PROSITE" id="PS50297">
    <property type="entry name" value="ANK_REP_REGION"/>
    <property type="match status" value="1"/>
</dbReference>
<dbReference type="AlphaFoldDB" id="A0A1I8IQC6"/>
<evidence type="ECO:0000313" key="6">
    <source>
        <dbReference type="Proteomes" id="UP000095280"/>
    </source>
</evidence>
<feature type="region of interest" description="Disordered" evidence="5">
    <location>
        <begin position="236"/>
        <end position="262"/>
    </location>
</feature>
<dbReference type="InterPro" id="IPR051226">
    <property type="entry name" value="PP1_Regulatory_Subunit"/>
</dbReference>
<feature type="region of interest" description="Disordered" evidence="5">
    <location>
        <begin position="1"/>
        <end position="25"/>
    </location>
</feature>
<dbReference type="GO" id="GO:0005737">
    <property type="term" value="C:cytoplasm"/>
    <property type="evidence" value="ECO:0007669"/>
    <property type="project" value="TreeGrafter"/>
</dbReference>
<dbReference type="SMART" id="SM00248">
    <property type="entry name" value="ANK"/>
    <property type="match status" value="2"/>
</dbReference>
<name>A0A1I8IQC6_9PLAT</name>
<accession>A0A1I8IQC6</accession>
<dbReference type="PANTHER" id="PTHR24179">
    <property type="entry name" value="PROTEIN PHOSPHATASE 1 REGULATORY SUBUNIT 12"/>
    <property type="match status" value="1"/>
</dbReference>
<dbReference type="InterPro" id="IPR002110">
    <property type="entry name" value="Ankyrin_rpt"/>
</dbReference>
<sequence length="262" mass="28548">CSDSLSTSSYKAVPSQHVEHADEADTAQDALRRANAPRMKSNDTACADLAGAIENGALQNQPAELQAKRIEIDIHGNRVGIANNDGDLPIDVAESWDMKQLLKASMALIDENRARNAEALAMQKDARAWLKEGRYRCVRDPRSHASPLHVAAAKGYSIVLSTLLQCPGVDINDRDCDGWTPLHAAAHWGQEAACKVLASNGADMAAVTHANQTVFDIAEEELHSLLKELQAKQKELMKESGKQPIITSMKEDDGSKPYTSRR</sequence>
<dbReference type="InterPro" id="IPR036770">
    <property type="entry name" value="Ankyrin_rpt-contain_sf"/>
</dbReference>
<protein>
    <submittedName>
        <fullName evidence="7">ANK_REP_REGION domain-containing protein</fullName>
    </submittedName>
</protein>
<dbReference type="PANTHER" id="PTHR24179:SF21">
    <property type="entry name" value="MYOSIN BINDING SUBUNIT, ISOFORM O"/>
    <property type="match status" value="1"/>
</dbReference>
<keyword evidence="2" id="KW-0677">Repeat</keyword>
<evidence type="ECO:0000256" key="4">
    <source>
        <dbReference type="PROSITE-ProRule" id="PRU00023"/>
    </source>
</evidence>
<keyword evidence="1" id="KW-0217">Developmental protein</keyword>
<keyword evidence="6" id="KW-1185">Reference proteome</keyword>
<organism evidence="6 7">
    <name type="scientific">Macrostomum lignano</name>
    <dbReference type="NCBI Taxonomy" id="282301"/>
    <lineage>
        <taxon>Eukaryota</taxon>
        <taxon>Metazoa</taxon>
        <taxon>Spiralia</taxon>
        <taxon>Lophotrochozoa</taxon>
        <taxon>Platyhelminthes</taxon>
        <taxon>Rhabditophora</taxon>
        <taxon>Macrostomorpha</taxon>
        <taxon>Macrostomida</taxon>
        <taxon>Macrostomidae</taxon>
        <taxon>Macrostomum</taxon>
    </lineage>
</organism>
<dbReference type="Gene3D" id="1.25.40.20">
    <property type="entry name" value="Ankyrin repeat-containing domain"/>
    <property type="match status" value="1"/>
</dbReference>
<feature type="repeat" description="ANK" evidence="4">
    <location>
        <begin position="177"/>
        <end position="209"/>
    </location>
</feature>
<dbReference type="WBParaSite" id="maker-uti_cns_0015437-snap-gene-0.1-mRNA-1">
    <property type="protein sequence ID" value="maker-uti_cns_0015437-snap-gene-0.1-mRNA-1"/>
    <property type="gene ID" value="maker-uti_cns_0015437-snap-gene-0.1"/>
</dbReference>
<dbReference type="Proteomes" id="UP000095280">
    <property type="component" value="Unplaced"/>
</dbReference>
<evidence type="ECO:0000256" key="2">
    <source>
        <dbReference type="ARBA" id="ARBA00022737"/>
    </source>
</evidence>
<dbReference type="PROSITE" id="PS50088">
    <property type="entry name" value="ANK_REPEAT"/>
    <property type="match status" value="1"/>
</dbReference>
<reference evidence="7" key="1">
    <citation type="submission" date="2016-11" db="UniProtKB">
        <authorList>
            <consortium name="WormBaseParasite"/>
        </authorList>
    </citation>
    <scope>IDENTIFICATION</scope>
</reference>
<dbReference type="SUPFAM" id="SSF48403">
    <property type="entry name" value="Ankyrin repeat"/>
    <property type="match status" value="1"/>
</dbReference>
<evidence type="ECO:0000256" key="1">
    <source>
        <dbReference type="ARBA" id="ARBA00022473"/>
    </source>
</evidence>
<dbReference type="GO" id="GO:0004857">
    <property type="term" value="F:enzyme inhibitor activity"/>
    <property type="evidence" value="ECO:0007669"/>
    <property type="project" value="TreeGrafter"/>
</dbReference>